<comment type="caution">
    <text evidence="2">The sequence shown here is derived from an EMBL/GenBank/DDBJ whole genome shotgun (WGS) entry which is preliminary data.</text>
</comment>
<dbReference type="InterPro" id="IPR010980">
    <property type="entry name" value="Cyt_c/b562"/>
</dbReference>
<dbReference type="Pfam" id="PF01322">
    <property type="entry name" value="Cytochrom_C_2"/>
    <property type="match status" value="1"/>
</dbReference>
<dbReference type="AlphaFoldDB" id="A0A4S3KJ65"/>
<keyword evidence="1" id="KW-0732">Signal</keyword>
<dbReference type="GO" id="GO:0009055">
    <property type="term" value="F:electron transfer activity"/>
    <property type="evidence" value="ECO:0007669"/>
    <property type="project" value="InterPro"/>
</dbReference>
<protein>
    <submittedName>
        <fullName evidence="2">Cytochrome C</fullName>
    </submittedName>
</protein>
<gene>
    <name evidence="2" type="ORF">B1991_05090</name>
</gene>
<keyword evidence="3" id="KW-1185">Reference proteome</keyword>
<feature type="signal peptide" evidence="1">
    <location>
        <begin position="1"/>
        <end position="31"/>
    </location>
</feature>
<dbReference type="GO" id="GO:0020037">
    <property type="term" value="F:heme binding"/>
    <property type="evidence" value="ECO:0007669"/>
    <property type="project" value="InterPro"/>
</dbReference>
<dbReference type="PROSITE" id="PS51009">
    <property type="entry name" value="CYTCII"/>
    <property type="match status" value="1"/>
</dbReference>
<organism evidence="2 3">
    <name type="scientific">Rhodanobacter lindaniclasticus</name>
    <dbReference type="NCBI Taxonomy" id="75310"/>
    <lineage>
        <taxon>Bacteria</taxon>
        <taxon>Pseudomonadati</taxon>
        <taxon>Pseudomonadota</taxon>
        <taxon>Gammaproteobacteria</taxon>
        <taxon>Lysobacterales</taxon>
        <taxon>Rhodanobacteraceae</taxon>
        <taxon>Rhodanobacter</taxon>
    </lineage>
</organism>
<evidence type="ECO:0000256" key="1">
    <source>
        <dbReference type="SAM" id="SignalP"/>
    </source>
</evidence>
<dbReference type="GO" id="GO:0005506">
    <property type="term" value="F:iron ion binding"/>
    <property type="evidence" value="ECO:0007669"/>
    <property type="project" value="InterPro"/>
</dbReference>
<name>A0A4S3KJ65_9GAMM</name>
<dbReference type="RefSeq" id="WP_136257623.1">
    <property type="nucleotide sequence ID" value="NZ_MWIO01000014.1"/>
</dbReference>
<sequence>MPCTPRTTLSHAAAVAALALLAGSLPPPARAADTPEQAAPMALTTIMRELGKDMQGVTDGIAREDWPAVAQRAVRIADHPQPPLGEKLRILAFMGKDAGHFRDYDRQAHDAAQQLAQAAQRQDGSAAIAAFANVQGACLGCHQRFRKPFREHFHSQP</sequence>
<proteinExistence type="predicted"/>
<reference evidence="2 3" key="1">
    <citation type="submission" date="2017-02" db="EMBL/GenBank/DDBJ databases">
        <title>Whole genome sequencing of Rhodanobacter lindaniclasticus DSM 17932.</title>
        <authorList>
            <person name="Kumar S."/>
            <person name="Patil P."/>
            <person name="Patil P.B."/>
        </authorList>
    </citation>
    <scope>NUCLEOTIDE SEQUENCE [LARGE SCALE GENOMIC DNA]</scope>
    <source>
        <strain evidence="2 3">DSM 17932</strain>
    </source>
</reference>
<dbReference type="InterPro" id="IPR006311">
    <property type="entry name" value="TAT_signal"/>
</dbReference>
<dbReference type="PROSITE" id="PS51318">
    <property type="entry name" value="TAT"/>
    <property type="match status" value="1"/>
</dbReference>
<dbReference type="SUPFAM" id="SSF47175">
    <property type="entry name" value="Cytochromes"/>
    <property type="match status" value="1"/>
</dbReference>
<dbReference type="InterPro" id="IPR002321">
    <property type="entry name" value="Cyt_c_II"/>
</dbReference>
<feature type="chain" id="PRO_5020209170" evidence="1">
    <location>
        <begin position="32"/>
        <end position="157"/>
    </location>
</feature>
<dbReference type="EMBL" id="MWIO01000014">
    <property type="protein sequence ID" value="THD08699.1"/>
    <property type="molecule type" value="Genomic_DNA"/>
</dbReference>
<dbReference type="OrthoDB" id="1430833at2"/>
<dbReference type="GO" id="GO:0022900">
    <property type="term" value="P:electron transport chain"/>
    <property type="evidence" value="ECO:0007669"/>
    <property type="project" value="InterPro"/>
</dbReference>
<dbReference type="Proteomes" id="UP000306317">
    <property type="component" value="Unassembled WGS sequence"/>
</dbReference>
<accession>A0A4S3KJ65</accession>
<evidence type="ECO:0000313" key="3">
    <source>
        <dbReference type="Proteomes" id="UP000306317"/>
    </source>
</evidence>
<dbReference type="Gene3D" id="1.20.120.10">
    <property type="entry name" value="Cytochrome c/b562"/>
    <property type="match status" value="1"/>
</dbReference>
<evidence type="ECO:0000313" key="2">
    <source>
        <dbReference type="EMBL" id="THD08699.1"/>
    </source>
</evidence>